<reference evidence="1 2" key="1">
    <citation type="submission" date="2014-04" db="EMBL/GenBank/DDBJ databases">
        <title>Draft genome sequence of Pantoea beijingensis strain LMG 27579, an emerging pathogen to Pleurotus eryngii with potential industrial application.</title>
        <authorList>
            <person name="Xu F."/>
            <person name="Liu Y."/>
            <person name="Wang S."/>
            <person name="Yin Y."/>
            <person name="Ma Y."/>
            <person name="Zhao S."/>
            <person name="Rong C."/>
        </authorList>
    </citation>
    <scope>NUCLEOTIDE SEQUENCE [LARGE SCALE GENOMIC DNA]</scope>
    <source>
        <strain evidence="1 2">LMG 27579</strain>
    </source>
</reference>
<gene>
    <name evidence="1" type="ORF">ED28_05785</name>
</gene>
<sequence length="82" mass="9002">MVTAVHRLSLPSVIEPMGSETQVVVRGPGVRTEAIAELNQDLVCVFRERISALPGEIIYVTPEVDNVHLFDTDSGMRLNVGR</sequence>
<evidence type="ECO:0008006" key="3">
    <source>
        <dbReference type="Google" id="ProtNLM"/>
    </source>
</evidence>
<protein>
    <recommendedName>
        <fullName evidence="3">TOBE domain-containing protein</fullName>
    </recommendedName>
</protein>
<dbReference type="AlphaFoldDB" id="A0A443IFL0"/>
<name>A0A443IFL0_9GAMM</name>
<evidence type="ECO:0000313" key="2">
    <source>
        <dbReference type="Proteomes" id="UP000288794"/>
    </source>
</evidence>
<dbReference type="InterPro" id="IPR008995">
    <property type="entry name" value="Mo/tungstate-bd_C_term_dom"/>
</dbReference>
<accession>A0A443IFL0</accession>
<keyword evidence="2" id="KW-1185">Reference proteome</keyword>
<dbReference type="EMBL" id="JMEE01000007">
    <property type="protein sequence ID" value="RWR02832.1"/>
    <property type="molecule type" value="Genomic_DNA"/>
</dbReference>
<evidence type="ECO:0000313" key="1">
    <source>
        <dbReference type="EMBL" id="RWR02832.1"/>
    </source>
</evidence>
<dbReference type="SUPFAM" id="SSF50331">
    <property type="entry name" value="MOP-like"/>
    <property type="match status" value="1"/>
</dbReference>
<proteinExistence type="predicted"/>
<organism evidence="1 2">
    <name type="scientific">[Pantoea] beijingensis</name>
    <dbReference type="NCBI Taxonomy" id="1324864"/>
    <lineage>
        <taxon>Bacteria</taxon>
        <taxon>Pseudomonadati</taxon>
        <taxon>Pseudomonadota</taxon>
        <taxon>Gammaproteobacteria</taxon>
        <taxon>Enterobacterales</taxon>
        <taxon>Erwiniaceae</taxon>
        <taxon>Erwinia</taxon>
    </lineage>
</organism>
<comment type="caution">
    <text evidence="1">The sequence shown here is derived from an EMBL/GenBank/DDBJ whole genome shotgun (WGS) entry which is preliminary data.</text>
</comment>
<dbReference type="Proteomes" id="UP000288794">
    <property type="component" value="Unassembled WGS sequence"/>
</dbReference>